<dbReference type="EMBL" id="QVQA01000102">
    <property type="protein sequence ID" value="KAF5096047.1"/>
    <property type="molecule type" value="Genomic_DNA"/>
</dbReference>
<evidence type="ECO:0000313" key="2">
    <source>
        <dbReference type="Proteomes" id="UP000744676"/>
    </source>
</evidence>
<accession>A0ACB6V2R0</accession>
<keyword evidence="2" id="KW-1185">Reference proteome</keyword>
<evidence type="ECO:0000313" key="1">
    <source>
        <dbReference type="EMBL" id="KAF5096047.1"/>
    </source>
</evidence>
<sequence length="790" mass="89815">MIKTSLNNNRYTNVKKFIQDVAQITYNARLFNRKDSDIYSDALTVDNYLKESIEKLRAFGQFTEEDLEYPDLGPLPEGSEGEEEEEEEKAEEEEDDDEEDEEEDEEEEDDEDDDDEDRRLSSSKRGRPLRVVRAYKKQKKEPKTAAETLQSLEDKRKKRGRPPTVDKPHEHRIKAILRGVRKTKEPETMRLLYPAFEKLPDPKLYPQYYQEVQTPMALDTIRKNIKRRKYQSVDAFIADMNIMFDNAKMLNPEGTQIYKDTLALQKTMVRITQDELAKPDSVYQDPDSSSKVARLPLDNVEHNGEIYRVGDWVHIKNGNEGQKHTVGQIFRIWQSADGQRWVNACWYYRPEQTVHRFDKLFFENEVVKSGQYRDHLVDEIIEKCYVMFFTRYQRGRPKGIGNKSVYCCESRYNEHEKTFNKIRTWKACIPDEVRSTDYLMDLFERQRPLRRVISPIKHLLPANAKEDDPKPEPKIGVANAPPIVGGVYKRPYDPENPPEEPTPEYPDEPAPVLLRNTDATSNNLSASASPVPSMRGSVSQFSASPQSTTPTFINTTPAMTANGHRPGVRLPKNGTLMMPHRYVPQQPQQHQFQQQIILSAQPQPPQQHQQQSAYLGPPPPTQVPIVPIHPTMPGAAAAAATVMAGSPYAPAPVPYQVPNPTGYAPVPIQGSVGSQPVSFTLPRAVDSQLRPALAPDSSIGQVRVLVNRADTGLPEMAKLVSWFPAPPVWVARRHVSEPVPRHVKLRFGDKANPEGDLDEKVSSSAASLGHSAKYLVWKRQKLSKKQETAV</sequence>
<name>A0ACB6V2R0_9ASCO</name>
<proteinExistence type="predicted"/>
<comment type="caution">
    <text evidence="1">The sequence shown here is derived from an EMBL/GenBank/DDBJ whole genome shotgun (WGS) entry which is preliminary data.</text>
</comment>
<dbReference type="Proteomes" id="UP000744676">
    <property type="component" value="Unassembled WGS sequence"/>
</dbReference>
<gene>
    <name evidence="1" type="ORF">D0Z00_002920</name>
</gene>
<protein>
    <submittedName>
        <fullName evidence="1">Uncharacterized protein</fullName>
    </submittedName>
</protein>
<organism evidence="1 2">
    <name type="scientific">Geotrichum galactomycetum</name>
    <dbReference type="NCBI Taxonomy" id="27317"/>
    <lineage>
        <taxon>Eukaryota</taxon>
        <taxon>Fungi</taxon>
        <taxon>Dikarya</taxon>
        <taxon>Ascomycota</taxon>
        <taxon>Saccharomycotina</taxon>
        <taxon>Dipodascomycetes</taxon>
        <taxon>Dipodascales</taxon>
        <taxon>Dipodascaceae</taxon>
        <taxon>Geotrichum</taxon>
    </lineage>
</organism>
<reference evidence="1 2" key="1">
    <citation type="journal article" date="2020" name="Front. Microbiol.">
        <title>Phenotypic and Genetic Characterization of the Cheese Ripening Yeast Geotrichum candidum.</title>
        <authorList>
            <person name="Perkins V."/>
            <person name="Vignola S."/>
            <person name="Lessard M.H."/>
            <person name="Plante P.L."/>
            <person name="Corbeil J."/>
            <person name="Dugat-Bony E."/>
            <person name="Frenette M."/>
            <person name="Labrie S."/>
        </authorList>
    </citation>
    <scope>NUCLEOTIDE SEQUENCE [LARGE SCALE GENOMIC DNA]</scope>
    <source>
        <strain evidence="1 2">LMA-1147</strain>
    </source>
</reference>